<proteinExistence type="predicted"/>
<reference evidence="3" key="1">
    <citation type="journal article" date="2019" name="Int. J. Syst. Evol. Microbiol.">
        <title>The Global Catalogue of Microorganisms (GCM) 10K type strain sequencing project: providing services to taxonomists for standard genome sequencing and annotation.</title>
        <authorList>
            <consortium name="The Broad Institute Genomics Platform"/>
            <consortium name="The Broad Institute Genome Sequencing Center for Infectious Disease"/>
            <person name="Wu L."/>
            <person name="Ma J."/>
        </authorList>
    </citation>
    <scope>NUCLEOTIDE SEQUENCE [LARGE SCALE GENOMIC DNA]</scope>
    <source>
        <strain evidence="3">JCM 3146</strain>
    </source>
</reference>
<protein>
    <recommendedName>
        <fullName evidence="4">DUF4231 domain-containing protein</fullName>
    </recommendedName>
</protein>
<evidence type="ECO:0000313" key="2">
    <source>
        <dbReference type="EMBL" id="GAA0349162.1"/>
    </source>
</evidence>
<feature type="transmembrane region" description="Helical" evidence="1">
    <location>
        <begin position="60"/>
        <end position="83"/>
    </location>
</feature>
<keyword evidence="3" id="KW-1185">Reference proteome</keyword>
<keyword evidence="1" id="KW-0472">Membrane</keyword>
<comment type="caution">
    <text evidence="2">The sequence shown here is derived from an EMBL/GenBank/DDBJ whole genome shotgun (WGS) entry which is preliminary data.</text>
</comment>
<evidence type="ECO:0000256" key="1">
    <source>
        <dbReference type="SAM" id="Phobius"/>
    </source>
</evidence>
<dbReference type="NCBIfam" id="NF033634">
    <property type="entry name" value="SLATT_1"/>
    <property type="match status" value="1"/>
</dbReference>
<name>A0ABP3GLR5_9ACTN</name>
<dbReference type="Pfam" id="PF14015">
    <property type="entry name" value="DUF4231"/>
    <property type="match status" value="1"/>
</dbReference>
<keyword evidence="1" id="KW-1133">Transmembrane helix</keyword>
<evidence type="ECO:0000313" key="3">
    <source>
        <dbReference type="Proteomes" id="UP001501822"/>
    </source>
</evidence>
<organism evidence="2 3">
    <name type="scientific">Actinoallomurus spadix</name>
    <dbReference type="NCBI Taxonomy" id="79912"/>
    <lineage>
        <taxon>Bacteria</taxon>
        <taxon>Bacillati</taxon>
        <taxon>Actinomycetota</taxon>
        <taxon>Actinomycetes</taxon>
        <taxon>Streptosporangiales</taxon>
        <taxon>Thermomonosporaceae</taxon>
        <taxon>Actinoallomurus</taxon>
    </lineage>
</organism>
<dbReference type="EMBL" id="BAAABM010000037">
    <property type="protein sequence ID" value="GAA0349162.1"/>
    <property type="molecule type" value="Genomic_DNA"/>
</dbReference>
<dbReference type="Proteomes" id="UP001501822">
    <property type="component" value="Unassembled WGS sequence"/>
</dbReference>
<keyword evidence="1" id="KW-0812">Transmembrane</keyword>
<accession>A0ABP3GLR5</accession>
<evidence type="ECO:0008006" key="4">
    <source>
        <dbReference type="Google" id="ProtNLM"/>
    </source>
</evidence>
<feature type="transmembrane region" description="Helical" evidence="1">
    <location>
        <begin position="89"/>
        <end position="109"/>
    </location>
</feature>
<gene>
    <name evidence="2" type="ORF">GCM10010151_43690</name>
</gene>
<sequence length="292" mass="33178">MRSVSSRFPSVAQPELVREGLVYEDREDEDLEVRKRENDREVDQTQTALRGLRTTQRLRVLWLIASLIVVGFLGWAMLVGVWTHYRGPFTILGLAASLISTAGAGWQIFKVRPTIASTQYDLLVLQTKRLHLAAEEEADPVSALRIYRLSALDDVERYRRLARRNRRYSNILQWVIIVGSVAATSLTSASTGSASNQSYFRWAAAGVSALVSISAALVGYFKFRERGFNQQQTADAIEKHYRGAELRIDDYSGEGEEDVLRRFAENVEALKDEQRKRELQLEQSSERGEHQQ</sequence>
<feature type="transmembrane region" description="Helical" evidence="1">
    <location>
        <begin position="168"/>
        <end position="187"/>
    </location>
</feature>
<feature type="transmembrane region" description="Helical" evidence="1">
    <location>
        <begin position="199"/>
        <end position="221"/>
    </location>
</feature>
<dbReference type="InterPro" id="IPR025325">
    <property type="entry name" value="DUF4231"/>
</dbReference>